<dbReference type="Proteomes" id="UP001244552">
    <property type="component" value="Unassembled WGS sequence"/>
</dbReference>
<dbReference type="InterPro" id="IPR002941">
    <property type="entry name" value="DNA_methylase_N4/N6"/>
</dbReference>
<dbReference type="PROSITE" id="PS00092">
    <property type="entry name" value="N6_MTASE"/>
    <property type="match status" value="1"/>
</dbReference>
<organism evidence="7 8">
    <name type="scientific">Azospirillum picis</name>
    <dbReference type="NCBI Taxonomy" id="488438"/>
    <lineage>
        <taxon>Bacteria</taxon>
        <taxon>Pseudomonadati</taxon>
        <taxon>Pseudomonadota</taxon>
        <taxon>Alphaproteobacteria</taxon>
        <taxon>Rhodospirillales</taxon>
        <taxon>Azospirillaceae</taxon>
        <taxon>Azospirillum</taxon>
    </lineage>
</organism>
<proteinExistence type="inferred from homology"/>
<dbReference type="PANTHER" id="PTHR13370">
    <property type="entry name" value="RNA METHYLASE-RELATED"/>
    <property type="match status" value="1"/>
</dbReference>
<evidence type="ECO:0000256" key="2">
    <source>
        <dbReference type="ARBA" id="ARBA00022603"/>
    </source>
</evidence>
<gene>
    <name evidence="7" type="ORF">QO018_004008</name>
</gene>
<name>A0ABU0MNT7_9PROT</name>
<dbReference type="PRINTS" id="PR00508">
    <property type="entry name" value="S21N4MTFRASE"/>
</dbReference>
<dbReference type="EC" id="2.1.1.-" evidence="5"/>
<keyword evidence="8" id="KW-1185">Reference proteome</keyword>
<evidence type="ECO:0000313" key="8">
    <source>
        <dbReference type="Proteomes" id="UP001244552"/>
    </source>
</evidence>
<dbReference type="GO" id="GO:0009007">
    <property type="term" value="F:site-specific DNA-methyltransferase (adenine-specific) activity"/>
    <property type="evidence" value="ECO:0007669"/>
    <property type="project" value="UniProtKB-EC"/>
</dbReference>
<dbReference type="PANTHER" id="PTHR13370:SF3">
    <property type="entry name" value="TRNA (GUANINE(10)-N2)-METHYLTRANSFERASE HOMOLOG"/>
    <property type="match status" value="1"/>
</dbReference>
<dbReference type="InterPro" id="IPR029063">
    <property type="entry name" value="SAM-dependent_MTases_sf"/>
</dbReference>
<keyword evidence="2 7" id="KW-0489">Methyltransferase</keyword>
<evidence type="ECO:0000259" key="6">
    <source>
        <dbReference type="Pfam" id="PF01555"/>
    </source>
</evidence>
<dbReference type="InterPro" id="IPR001091">
    <property type="entry name" value="RM_Methyltransferase"/>
</dbReference>
<dbReference type="GO" id="GO:0032259">
    <property type="term" value="P:methylation"/>
    <property type="evidence" value="ECO:0007669"/>
    <property type="project" value="UniProtKB-KW"/>
</dbReference>
<reference evidence="7 8" key="1">
    <citation type="submission" date="2023-07" db="EMBL/GenBank/DDBJ databases">
        <title>Genomic Encyclopedia of Type Strains, Phase IV (KMG-IV): sequencing the most valuable type-strain genomes for metagenomic binning, comparative biology and taxonomic classification.</title>
        <authorList>
            <person name="Goeker M."/>
        </authorList>
    </citation>
    <scope>NUCLEOTIDE SEQUENCE [LARGE SCALE GENOMIC DNA]</scope>
    <source>
        <strain evidence="7 8">DSM 19922</strain>
    </source>
</reference>
<dbReference type="Pfam" id="PF01555">
    <property type="entry name" value="N6_N4_Mtase"/>
    <property type="match status" value="2"/>
</dbReference>
<feature type="domain" description="DNA methylase N-4/N-6" evidence="6">
    <location>
        <begin position="37"/>
        <end position="163"/>
    </location>
</feature>
<dbReference type="InterPro" id="IPR002052">
    <property type="entry name" value="DNA_methylase_N6_adenine_CS"/>
</dbReference>
<evidence type="ECO:0000256" key="3">
    <source>
        <dbReference type="ARBA" id="ARBA00022679"/>
    </source>
</evidence>
<keyword evidence="3 7" id="KW-0808">Transferase</keyword>
<evidence type="ECO:0000256" key="5">
    <source>
        <dbReference type="RuleBase" id="RU362026"/>
    </source>
</evidence>
<accession>A0ABU0MNT7</accession>
<dbReference type="EMBL" id="JAUSVU010000016">
    <property type="protein sequence ID" value="MDQ0535130.1"/>
    <property type="molecule type" value="Genomic_DNA"/>
</dbReference>
<dbReference type="Gene3D" id="3.40.50.150">
    <property type="entry name" value="Vaccinia Virus protein VP39"/>
    <property type="match status" value="1"/>
</dbReference>
<protein>
    <recommendedName>
        <fullName evidence="5">Methyltransferase</fullName>
        <ecNumber evidence="5">2.1.1.-</ecNumber>
    </recommendedName>
</protein>
<feature type="domain" description="DNA methylase N-4/N-6" evidence="6">
    <location>
        <begin position="187"/>
        <end position="245"/>
    </location>
</feature>
<evidence type="ECO:0000256" key="1">
    <source>
        <dbReference type="ARBA" id="ARBA00006594"/>
    </source>
</evidence>
<evidence type="ECO:0000313" key="7">
    <source>
        <dbReference type="EMBL" id="MDQ0535130.1"/>
    </source>
</evidence>
<comment type="caution">
    <text evidence="7">The sequence shown here is derived from an EMBL/GenBank/DDBJ whole genome shotgun (WGS) entry which is preliminary data.</text>
</comment>
<dbReference type="SUPFAM" id="SSF53335">
    <property type="entry name" value="S-adenosyl-L-methionine-dependent methyltransferases"/>
    <property type="match status" value="1"/>
</dbReference>
<comment type="catalytic activity">
    <reaction evidence="4">
        <text>a 2'-deoxyadenosine in DNA + S-adenosyl-L-methionine = an N(6)-methyl-2'-deoxyadenosine in DNA + S-adenosyl-L-homocysteine + H(+)</text>
        <dbReference type="Rhea" id="RHEA:15197"/>
        <dbReference type="Rhea" id="RHEA-COMP:12418"/>
        <dbReference type="Rhea" id="RHEA-COMP:12419"/>
        <dbReference type="ChEBI" id="CHEBI:15378"/>
        <dbReference type="ChEBI" id="CHEBI:57856"/>
        <dbReference type="ChEBI" id="CHEBI:59789"/>
        <dbReference type="ChEBI" id="CHEBI:90615"/>
        <dbReference type="ChEBI" id="CHEBI:90616"/>
        <dbReference type="EC" id="2.1.1.72"/>
    </reaction>
</comment>
<comment type="similarity">
    <text evidence="1 5">Belongs to the N(4)/N(6)-methyltransferase family.</text>
</comment>
<sequence>MDTMIDRFAPVVLGNGAAVLFRGDILHILPALDAGSVDHVVTDPPYSSGGQSRGTRMATTSQKYIVTNKNGGKYSDFLGDNRDQRGYTYWFSLWASFCYRLLRPGGLFLSFTDWRQFPATSDAIQAAGFVWRGAVVWDKTEGSRPDKGRFRHQAEYLLWGSHGPHRPRPNAPCLPGVYRHAVRAVDKHHMAGKPTALMADLLRITNPGDVILDPFMGSGTTGVAAIQSGRRFVGVEQSPAIFDVAVSRINAALSE</sequence>
<evidence type="ECO:0000256" key="4">
    <source>
        <dbReference type="ARBA" id="ARBA00047942"/>
    </source>
</evidence>